<keyword evidence="3" id="KW-1185">Reference proteome</keyword>
<dbReference type="Proteomes" id="UP000276133">
    <property type="component" value="Unassembled WGS sequence"/>
</dbReference>
<evidence type="ECO:0000313" key="3">
    <source>
        <dbReference type="Proteomes" id="UP000276133"/>
    </source>
</evidence>
<reference evidence="2 3" key="1">
    <citation type="journal article" date="2018" name="Sci. Rep.">
        <title>Genomic signatures of local adaptation to the degree of environmental predictability in rotifers.</title>
        <authorList>
            <person name="Franch-Gras L."/>
            <person name="Hahn C."/>
            <person name="Garcia-Roger E.M."/>
            <person name="Carmona M.J."/>
            <person name="Serra M."/>
            <person name="Gomez A."/>
        </authorList>
    </citation>
    <scope>NUCLEOTIDE SEQUENCE [LARGE SCALE GENOMIC DNA]</scope>
    <source>
        <strain evidence="2">HYR1</strain>
    </source>
</reference>
<protein>
    <submittedName>
        <fullName evidence="2">Uncharacterized protein</fullName>
    </submittedName>
</protein>
<feature type="compositionally biased region" description="Basic and acidic residues" evidence="1">
    <location>
        <begin position="201"/>
        <end position="210"/>
    </location>
</feature>
<dbReference type="EMBL" id="REGN01000442">
    <property type="protein sequence ID" value="RNA41853.1"/>
    <property type="molecule type" value="Genomic_DNA"/>
</dbReference>
<evidence type="ECO:0000313" key="2">
    <source>
        <dbReference type="EMBL" id="RNA41853.1"/>
    </source>
</evidence>
<comment type="caution">
    <text evidence="2">The sequence shown here is derived from an EMBL/GenBank/DDBJ whole genome shotgun (WGS) entry which is preliminary data.</text>
</comment>
<feature type="compositionally biased region" description="Polar residues" evidence="1">
    <location>
        <begin position="213"/>
        <end position="223"/>
    </location>
</feature>
<dbReference type="AlphaFoldDB" id="A0A3M7T1C4"/>
<evidence type="ECO:0000256" key="1">
    <source>
        <dbReference type="SAM" id="MobiDB-lite"/>
    </source>
</evidence>
<organism evidence="2 3">
    <name type="scientific">Brachionus plicatilis</name>
    <name type="common">Marine rotifer</name>
    <name type="synonym">Brachionus muelleri</name>
    <dbReference type="NCBI Taxonomy" id="10195"/>
    <lineage>
        <taxon>Eukaryota</taxon>
        <taxon>Metazoa</taxon>
        <taxon>Spiralia</taxon>
        <taxon>Gnathifera</taxon>
        <taxon>Rotifera</taxon>
        <taxon>Eurotatoria</taxon>
        <taxon>Monogononta</taxon>
        <taxon>Pseudotrocha</taxon>
        <taxon>Ploima</taxon>
        <taxon>Brachionidae</taxon>
        <taxon>Brachionus</taxon>
    </lineage>
</organism>
<sequence>MELIMQKQQQDQLNWSCWSDVLDSFFVYKKVRFFGDKKTLKKLHSLVQFQSYHFALQILNQKFYHITINVFYNSFNYTFILKIKPPIVVLSPSIPLTSLPFSSTNPPIQFSLGVYCVPHVNGVDMITYFRGFTKVLSRFKNFIGSVNRQTKFDASTRSNSPKSSLKLQASPTSKLNLSTFTSGSNLLLLRRKFQDNDHGITKQRSGETRHNCGYQNIGSIRTG</sequence>
<name>A0A3M7T1C4_BRAPC</name>
<feature type="region of interest" description="Disordered" evidence="1">
    <location>
        <begin position="201"/>
        <end position="223"/>
    </location>
</feature>
<proteinExistence type="predicted"/>
<gene>
    <name evidence="2" type="ORF">BpHYR1_053887</name>
</gene>
<accession>A0A3M7T1C4</accession>